<dbReference type="InterPro" id="IPR011006">
    <property type="entry name" value="CheY-like_superfamily"/>
</dbReference>
<name>A0A9X0R1H4_9PROT</name>
<protein>
    <submittedName>
        <fullName evidence="3">Response regulator</fullName>
    </submittedName>
</protein>
<dbReference type="PROSITE" id="PS50110">
    <property type="entry name" value="RESPONSE_REGULATORY"/>
    <property type="match status" value="1"/>
</dbReference>
<evidence type="ECO:0000259" key="2">
    <source>
        <dbReference type="PROSITE" id="PS50110"/>
    </source>
</evidence>
<dbReference type="RefSeq" id="WP_186771814.1">
    <property type="nucleotide sequence ID" value="NZ_JACOMF010000022.1"/>
</dbReference>
<reference evidence="3" key="1">
    <citation type="submission" date="2020-08" db="EMBL/GenBank/DDBJ databases">
        <authorList>
            <person name="Hu Y."/>
            <person name="Nguyen S.V."/>
            <person name="Li F."/>
            <person name="Fanning S."/>
        </authorList>
    </citation>
    <scope>NUCLEOTIDE SEQUENCE</scope>
    <source>
        <strain evidence="3">SYSU D8009</strain>
    </source>
</reference>
<feature type="modified residue" description="4-aspartylphosphate" evidence="1">
    <location>
        <position position="71"/>
    </location>
</feature>
<dbReference type="AlphaFoldDB" id="A0A9X0R1H4"/>
<dbReference type="Proteomes" id="UP000600101">
    <property type="component" value="Unassembled WGS sequence"/>
</dbReference>
<dbReference type="SMART" id="SM00448">
    <property type="entry name" value="REC"/>
    <property type="match status" value="1"/>
</dbReference>
<feature type="domain" description="Response regulatory" evidence="2">
    <location>
        <begin position="17"/>
        <end position="131"/>
    </location>
</feature>
<dbReference type="GO" id="GO:0000160">
    <property type="term" value="P:phosphorelay signal transduction system"/>
    <property type="evidence" value="ECO:0007669"/>
    <property type="project" value="InterPro"/>
</dbReference>
<evidence type="ECO:0000313" key="3">
    <source>
        <dbReference type="EMBL" id="MBC4017047.1"/>
    </source>
</evidence>
<organism evidence="3 4">
    <name type="scientific">Siccirubricoccus deserti</name>
    <dbReference type="NCBI Taxonomy" id="2013562"/>
    <lineage>
        <taxon>Bacteria</taxon>
        <taxon>Pseudomonadati</taxon>
        <taxon>Pseudomonadota</taxon>
        <taxon>Alphaproteobacteria</taxon>
        <taxon>Acetobacterales</taxon>
        <taxon>Roseomonadaceae</taxon>
        <taxon>Siccirubricoccus</taxon>
    </lineage>
</organism>
<keyword evidence="1" id="KW-0597">Phosphoprotein</keyword>
<dbReference type="InterPro" id="IPR001789">
    <property type="entry name" value="Sig_transdc_resp-reg_receiver"/>
</dbReference>
<dbReference type="SUPFAM" id="SSF52172">
    <property type="entry name" value="CheY-like"/>
    <property type="match status" value="1"/>
</dbReference>
<proteinExistence type="predicted"/>
<dbReference type="Pfam" id="PF00072">
    <property type="entry name" value="Response_reg"/>
    <property type="match status" value="1"/>
</dbReference>
<keyword evidence="4" id="KW-1185">Reference proteome</keyword>
<comment type="caution">
    <text evidence="3">The sequence shown here is derived from an EMBL/GenBank/DDBJ whole genome shotgun (WGS) entry which is preliminary data.</text>
</comment>
<gene>
    <name evidence="3" type="ORF">H7965_17165</name>
</gene>
<evidence type="ECO:0000313" key="4">
    <source>
        <dbReference type="Proteomes" id="UP000600101"/>
    </source>
</evidence>
<dbReference type="EMBL" id="JACOMF010000022">
    <property type="protein sequence ID" value="MBC4017047.1"/>
    <property type="molecule type" value="Genomic_DNA"/>
</dbReference>
<accession>A0A9X0R1H4</accession>
<dbReference type="Gene3D" id="3.40.50.2300">
    <property type="match status" value="1"/>
</dbReference>
<sequence length="135" mass="14146">MYAKNFPCHRRDLRGNRVLVVEDEALVAMLIEDGLLDAGAQVIGPAGSVQEALQLIEQAASDGGLDAAVLDINLGGDTVSPVADRLAALQVPFVFATGYGKYCGRGVHSDAQVMTKPYDPDALVAVIKNLAPAGR</sequence>
<evidence type="ECO:0000256" key="1">
    <source>
        <dbReference type="PROSITE-ProRule" id="PRU00169"/>
    </source>
</evidence>